<dbReference type="PROSITE" id="PS50878">
    <property type="entry name" value="RT_POL"/>
    <property type="match status" value="1"/>
</dbReference>
<evidence type="ECO:0000313" key="5">
    <source>
        <dbReference type="Proteomes" id="UP000000763"/>
    </source>
</evidence>
<organism evidence="4 5">
    <name type="scientific">Oryza sativa subsp. japonica</name>
    <name type="common">Rice</name>
    <dbReference type="NCBI Taxonomy" id="39947"/>
    <lineage>
        <taxon>Eukaryota</taxon>
        <taxon>Viridiplantae</taxon>
        <taxon>Streptophyta</taxon>
        <taxon>Embryophyta</taxon>
        <taxon>Tracheophyta</taxon>
        <taxon>Spermatophyta</taxon>
        <taxon>Magnoliopsida</taxon>
        <taxon>Liliopsida</taxon>
        <taxon>Poales</taxon>
        <taxon>Poaceae</taxon>
        <taxon>BOP clade</taxon>
        <taxon>Oryzoideae</taxon>
        <taxon>Oryzeae</taxon>
        <taxon>Oryzinae</taxon>
        <taxon>Oryza</taxon>
        <taxon>Oryza sativa</taxon>
    </lineage>
</organism>
<proteinExistence type="predicted"/>
<dbReference type="Proteomes" id="UP000000763">
    <property type="component" value="Chromosome 11"/>
</dbReference>
<dbReference type="PANTHER" id="PTHR11439:SF442">
    <property type="entry name" value="CYSTEINE-RICH RLK (RECEPTOR-LIKE PROTEIN KINASE) 8"/>
    <property type="match status" value="1"/>
</dbReference>
<reference evidence="5" key="1">
    <citation type="journal article" date="2005" name="Nature">
        <title>The map-based sequence of the rice genome.</title>
        <authorList>
            <consortium name="International rice genome sequencing project (IRGSP)"/>
            <person name="Matsumoto T."/>
            <person name="Wu J."/>
            <person name="Kanamori H."/>
            <person name="Katayose Y."/>
            <person name="Fujisawa M."/>
            <person name="Namiki N."/>
            <person name="Mizuno H."/>
            <person name="Yamamoto K."/>
            <person name="Antonio B.A."/>
            <person name="Baba T."/>
            <person name="Sakata K."/>
            <person name="Nagamura Y."/>
            <person name="Aoki H."/>
            <person name="Arikawa K."/>
            <person name="Arita K."/>
            <person name="Bito T."/>
            <person name="Chiden Y."/>
            <person name="Fujitsuka N."/>
            <person name="Fukunaka R."/>
            <person name="Hamada M."/>
            <person name="Harada C."/>
            <person name="Hayashi A."/>
            <person name="Hijishita S."/>
            <person name="Honda M."/>
            <person name="Hosokawa S."/>
            <person name="Ichikawa Y."/>
            <person name="Idonuma A."/>
            <person name="Iijima M."/>
            <person name="Ikeda M."/>
            <person name="Ikeno M."/>
            <person name="Ito K."/>
            <person name="Ito S."/>
            <person name="Ito T."/>
            <person name="Ito Y."/>
            <person name="Ito Y."/>
            <person name="Iwabuchi A."/>
            <person name="Kamiya K."/>
            <person name="Karasawa W."/>
            <person name="Kurita K."/>
            <person name="Katagiri S."/>
            <person name="Kikuta A."/>
            <person name="Kobayashi H."/>
            <person name="Kobayashi N."/>
            <person name="Machita K."/>
            <person name="Maehara T."/>
            <person name="Masukawa M."/>
            <person name="Mizubayashi T."/>
            <person name="Mukai Y."/>
            <person name="Nagasaki H."/>
            <person name="Nagata Y."/>
            <person name="Naito S."/>
            <person name="Nakashima M."/>
            <person name="Nakama Y."/>
            <person name="Nakamichi Y."/>
            <person name="Nakamura M."/>
            <person name="Meguro A."/>
            <person name="Negishi M."/>
            <person name="Ohta I."/>
            <person name="Ohta T."/>
            <person name="Okamoto M."/>
            <person name="Ono N."/>
            <person name="Saji S."/>
            <person name="Sakaguchi M."/>
            <person name="Sakai K."/>
            <person name="Shibata M."/>
            <person name="Shimokawa T."/>
            <person name="Song J."/>
            <person name="Takazaki Y."/>
            <person name="Terasawa K."/>
            <person name="Tsugane M."/>
            <person name="Tsuji K."/>
            <person name="Ueda S."/>
            <person name="Waki K."/>
            <person name="Yamagata H."/>
            <person name="Yamamoto M."/>
            <person name="Yamamoto S."/>
            <person name="Yamane H."/>
            <person name="Yoshiki S."/>
            <person name="Yoshihara R."/>
            <person name="Yukawa K."/>
            <person name="Zhong H."/>
            <person name="Yano M."/>
            <person name="Yuan Q."/>
            <person name="Ouyang S."/>
            <person name="Liu J."/>
            <person name="Jones K.M."/>
            <person name="Gansberger K."/>
            <person name="Moffat K."/>
            <person name="Hill J."/>
            <person name="Bera J."/>
            <person name="Fadrosh D."/>
            <person name="Jin S."/>
            <person name="Johri S."/>
            <person name="Kim M."/>
            <person name="Overton L."/>
            <person name="Reardon M."/>
            <person name="Tsitrin T."/>
            <person name="Vuong H."/>
            <person name="Weaver B."/>
            <person name="Ciecko A."/>
            <person name="Tallon L."/>
            <person name="Jackson J."/>
            <person name="Pai G."/>
            <person name="Aken S.V."/>
            <person name="Utterback T."/>
            <person name="Reidmuller S."/>
            <person name="Feldblyum T."/>
            <person name="Hsiao J."/>
            <person name="Zismann V."/>
            <person name="Iobst S."/>
            <person name="de Vazeille A.R."/>
            <person name="Buell C.R."/>
            <person name="Ying K."/>
            <person name="Li Y."/>
            <person name="Lu T."/>
            <person name="Huang Y."/>
            <person name="Zhao Q."/>
            <person name="Feng Q."/>
            <person name="Zhang L."/>
            <person name="Zhu J."/>
            <person name="Weng Q."/>
            <person name="Mu J."/>
            <person name="Lu Y."/>
            <person name="Fan D."/>
            <person name="Liu Y."/>
            <person name="Guan J."/>
            <person name="Zhang Y."/>
            <person name="Yu S."/>
            <person name="Liu X."/>
            <person name="Zhang Y."/>
            <person name="Hong G."/>
            <person name="Han B."/>
            <person name="Choisne N."/>
            <person name="Demange N."/>
            <person name="Orjeda G."/>
            <person name="Samain S."/>
            <person name="Cattolico L."/>
            <person name="Pelletier E."/>
            <person name="Couloux A."/>
            <person name="Segurens B."/>
            <person name="Wincker P."/>
            <person name="D'Hont A."/>
            <person name="Scarpelli C."/>
            <person name="Weissenbach J."/>
            <person name="Salanoubat M."/>
            <person name="Quetier F."/>
            <person name="Yu Y."/>
            <person name="Kim H.R."/>
            <person name="Rambo T."/>
            <person name="Currie J."/>
            <person name="Collura K."/>
            <person name="Luo M."/>
            <person name="Yang T."/>
            <person name="Ammiraju J.S.S."/>
            <person name="Engler F."/>
            <person name="Soderlund C."/>
            <person name="Wing R.A."/>
            <person name="Palmer L.E."/>
            <person name="de la Bastide M."/>
            <person name="Spiegel L."/>
            <person name="Nascimento L."/>
            <person name="Zutavern T."/>
            <person name="O'Shaughnessy A."/>
            <person name="Dike S."/>
            <person name="Dedhia N."/>
            <person name="Preston R."/>
            <person name="Balija V."/>
            <person name="McCombie W.R."/>
            <person name="Chow T."/>
            <person name="Chen H."/>
            <person name="Chung M."/>
            <person name="Chen C."/>
            <person name="Shaw J."/>
            <person name="Wu H."/>
            <person name="Hsiao K."/>
            <person name="Chao Y."/>
            <person name="Chu M."/>
            <person name="Cheng C."/>
            <person name="Hour A."/>
            <person name="Lee P."/>
            <person name="Lin S."/>
            <person name="Lin Y."/>
            <person name="Liou J."/>
            <person name="Liu S."/>
            <person name="Hsing Y."/>
            <person name="Raghuvanshi S."/>
            <person name="Mohanty A."/>
            <person name="Bharti A.K."/>
            <person name="Gaur A."/>
            <person name="Gupta V."/>
            <person name="Kumar D."/>
            <person name="Ravi V."/>
            <person name="Vij S."/>
            <person name="Kapur A."/>
            <person name="Khurana P."/>
            <person name="Khurana P."/>
            <person name="Khurana J.P."/>
            <person name="Tyagi A.K."/>
            <person name="Gaikwad K."/>
            <person name="Singh A."/>
            <person name="Dalal V."/>
            <person name="Srivastava S."/>
            <person name="Dixit A."/>
            <person name="Pal A.K."/>
            <person name="Ghazi I.A."/>
            <person name="Yadav M."/>
            <person name="Pandit A."/>
            <person name="Bhargava A."/>
            <person name="Sureshbabu K."/>
            <person name="Batra K."/>
            <person name="Sharma T.R."/>
            <person name="Mohapatra T."/>
            <person name="Singh N.K."/>
            <person name="Messing J."/>
            <person name="Nelson A.B."/>
            <person name="Fuks G."/>
            <person name="Kavchok S."/>
            <person name="Keizer G."/>
            <person name="Linton E."/>
            <person name="Llaca V."/>
            <person name="Song R."/>
            <person name="Tanyolac B."/>
            <person name="Young S."/>
            <person name="Ho-Il K."/>
            <person name="Hahn J.H."/>
            <person name="Sangsakoo G."/>
            <person name="Vanavichit A."/>
            <person name="de Mattos Luiz.A.T."/>
            <person name="Zimmer P.D."/>
            <person name="Malone G."/>
            <person name="Dellagostin O."/>
            <person name="de Oliveira A.C."/>
            <person name="Bevan M."/>
            <person name="Bancroft I."/>
            <person name="Minx P."/>
            <person name="Cordum H."/>
            <person name="Wilson R."/>
            <person name="Cheng Z."/>
            <person name="Jin W."/>
            <person name="Jiang J."/>
            <person name="Leong S.A."/>
            <person name="Iwama H."/>
            <person name="Gojobori T."/>
            <person name="Itoh T."/>
            <person name="Niimura Y."/>
            <person name="Fujii Y."/>
            <person name="Habara T."/>
            <person name="Sakai H."/>
            <person name="Sato Y."/>
            <person name="Wilson G."/>
            <person name="Kumar K."/>
            <person name="McCouch S."/>
            <person name="Juretic N."/>
            <person name="Hoen D."/>
            <person name="Wright S."/>
            <person name="Bruskiewich R."/>
            <person name="Bureau T."/>
            <person name="Miyao A."/>
            <person name="Hirochika H."/>
            <person name="Nishikawa T."/>
            <person name="Kadowaki K."/>
            <person name="Sugiura M."/>
            <person name="Burr B."/>
            <person name="Sasaki T."/>
        </authorList>
    </citation>
    <scope>NUCLEOTIDE SEQUENCE [LARGE SCALE GENOMIC DNA]</scope>
    <source>
        <strain evidence="5">cv. Nipponbare</strain>
    </source>
</reference>
<keyword evidence="1" id="KW-0378">Hydrolase</keyword>
<dbReference type="Pfam" id="PF22936">
    <property type="entry name" value="Pol_BBD"/>
    <property type="match status" value="1"/>
</dbReference>
<dbReference type="CDD" id="cd09272">
    <property type="entry name" value="RNase_HI_RT_Ty1"/>
    <property type="match status" value="1"/>
</dbReference>
<evidence type="ECO:0000259" key="3">
    <source>
        <dbReference type="PROSITE" id="PS50878"/>
    </source>
</evidence>
<dbReference type="InterPro" id="IPR000477">
    <property type="entry name" value="RT_dom"/>
</dbReference>
<evidence type="ECO:0000256" key="2">
    <source>
        <dbReference type="SAM" id="MobiDB-lite"/>
    </source>
</evidence>
<keyword evidence="1" id="KW-0064">Aspartyl protease</keyword>
<dbReference type="Pfam" id="PF13976">
    <property type="entry name" value="gag_pre-integrs"/>
    <property type="match status" value="1"/>
</dbReference>
<dbReference type="Pfam" id="PF07727">
    <property type="entry name" value="RVT_2"/>
    <property type="match status" value="1"/>
</dbReference>
<evidence type="ECO:0000256" key="1">
    <source>
        <dbReference type="ARBA" id="ARBA00022750"/>
    </source>
</evidence>
<dbReference type="InterPro" id="IPR043502">
    <property type="entry name" value="DNA/RNA_pol_sf"/>
</dbReference>
<dbReference type="PANTHER" id="PTHR11439">
    <property type="entry name" value="GAG-POL-RELATED RETROTRANSPOSON"/>
    <property type="match status" value="1"/>
</dbReference>
<dbReference type="InterPro" id="IPR013103">
    <property type="entry name" value="RVT_2"/>
</dbReference>
<dbReference type="InterPro" id="IPR054722">
    <property type="entry name" value="PolX-like_BBD"/>
</dbReference>
<dbReference type="EMBL" id="AC148393">
    <property type="protein sequence ID" value="AAX96614.1"/>
    <property type="molecule type" value="Genomic_DNA"/>
</dbReference>
<dbReference type="InterPro" id="IPR025724">
    <property type="entry name" value="GAG-pre-integrase_dom"/>
</dbReference>
<feature type="domain" description="Reverse transcriptase" evidence="3">
    <location>
        <begin position="284"/>
        <end position="553"/>
    </location>
</feature>
<gene>
    <name evidence="4" type="ordered locus">LOC_Os11g22670</name>
</gene>
<keyword evidence="1" id="KW-0645">Protease</keyword>
<dbReference type="InterPro" id="IPR036691">
    <property type="entry name" value="Endo/exonu/phosph_ase_sf"/>
</dbReference>
<reference evidence="5" key="2">
    <citation type="journal article" date="2008" name="Nucleic Acids Res.">
        <title>The rice annotation project database (RAP-DB): 2008 update.</title>
        <authorList>
            <consortium name="The rice annotation project (RAP)"/>
        </authorList>
    </citation>
    <scope>GENOME REANNOTATION</scope>
    <source>
        <strain evidence="5">cv. Nipponbare</strain>
    </source>
</reference>
<feature type="region of interest" description="Disordered" evidence="2">
    <location>
        <begin position="978"/>
        <end position="1043"/>
    </location>
</feature>
<dbReference type="SUPFAM" id="SSF56672">
    <property type="entry name" value="DNA/RNA polymerases"/>
    <property type="match status" value="2"/>
</dbReference>
<name>Q2R610_ORYSJ</name>
<dbReference type="GO" id="GO:0004190">
    <property type="term" value="F:aspartic-type endopeptidase activity"/>
    <property type="evidence" value="ECO:0007669"/>
    <property type="project" value="UniProtKB-KW"/>
</dbReference>
<dbReference type="CDD" id="cd01650">
    <property type="entry name" value="RT_nLTR_like"/>
    <property type="match status" value="1"/>
</dbReference>
<evidence type="ECO:0000313" key="4">
    <source>
        <dbReference type="EMBL" id="AAX96614.1"/>
    </source>
</evidence>
<sequence>MNDIFLFNAMISDLGLVELPLKGRAFTWSNMQHSPLLEQLDWFFTSTVWTLTFPHTLVKPLARSTSDHTPCVVQIGTDIPKADIFRFENFWVEHNGFFDLVQSIWQNHGYEAFLDSIENLRDLTVLEWNFKILIRNKLLLYLKYKQTYWQKRCTIRWAKFGGENTKFFHAMATESFRRNAIPSLVDSSGLVCTRHEEKAHIVWSPFSSRMGCSQFEFMPFQLQELFHANQSLASLDQPFGISELDKIIHNLPIDRAPWPDGFNGMFVKKCWPIICQDYYRLAAEFYSSTLDLDPLNHSFIILVPKKSVPEGINDYRPISLMGISLKILTKVLVDRLQKVILEIISQNQYGFIKGRTIQDCLAWNFEFLHQCHHSRREIVLLKLDFEKAFDTIEHEAILLIMEAMGFSATWLGWIRKIFSFASSSVLVNGIPGKNFHCKRGVRQGDPLSPLLFVLGAELLQVILSKPFPSDFDPNFPIVQYADDTLFYLKASSKELFTLKALWQTFQLGTGLKVNFNKTCLIPINVDEGKAQNLAAVFGCQLGSLPFTYLGLPLGTIKPKSAYYGYSVPHLTNLKDSFWWKDICKLMDVFRGTLDELFLTKKLLQKYQIAFHASLMFNMICAKKLKQPHDVLDCSTCTLSKMKLKDALGRVEYMEDVVKNNEVLSCPKCRKSKGVMVDCENCANLEKEVSYLKNSLQRFSDAKKNLNMILDQSKVSTHNRGLGFNPYAHHTRHPPVVLGVGARSDICLLDLLVVCLSTGFLNFYYHLTPSTKALVARKENVWIVDPGCSRHMTGDKNWFSSLKKTSKTESIIFGDASTSAVLATGLVKVNEKFELKNVALVEDLKYNLLSVSQIVDEDFEVHFKKTGSKVFDSCGDSVLNISRYGRVFKADFDNPVSPVITCLVAKFDKDVMFWHRRLRHVGFGHVTRLSGLDLVHGLPKLKKDLDLDSYYIWTLLVQLECNLLGKVVHCHRFRGRMVRPPQEERSDRPGSSGSGTIDADRDGPPEITTSTSTDTGRESTSEVAAPLHIQRRHPPEQIIGNIGERTTRSKEEVYVKQPPGFENPDFPNHVFKLSKALYGLKQAPRAWYDRLKNFLPANGFTMGKVDKTFFVLKHGDNQLFVQIYVDDIIFGCSTHALVVEFAETMRREFEMSMMETPQVIFVHQTKYTKDLLRRFKMENCKPISTPIGSTAMLDPDEDGEAVDQKEYRSMIGSLLYLTASRPDIQFAVCLCARFQASPRASHRQAVKRIMRYLNHILEFGICYSTSSSICLSGYSDADFGGCRIDRKSTSGTCHFLGILLIAWSSRKQSSVPQSTAESEYVAVASCCSHILWLLSTLKDYGLNFKKVPLFCDNTSAINIAKNPVQHSRTKHIDIRFHFLRDHVEKGDVELQFLDTKLQLTDIFTKPLDSNRFAFLRGGLGIIHPFGMF</sequence>
<dbReference type="Pfam" id="PF00078">
    <property type="entry name" value="RVT_1"/>
    <property type="match status" value="1"/>
</dbReference>
<accession>Q2R610</accession>
<protein>
    <submittedName>
        <fullName evidence="4">Retrotransposon protein, putative, unclassified</fullName>
    </submittedName>
</protein>
<dbReference type="SUPFAM" id="SSF56219">
    <property type="entry name" value="DNase I-like"/>
    <property type="match status" value="1"/>
</dbReference>